<comment type="subcellular location">
    <subcellularLocation>
        <location evidence="3">Cell membrane</location>
        <topology evidence="3">Peripheral membrane protein</topology>
        <orientation evidence="3">Cytoplasmic side</orientation>
    </subcellularLocation>
    <subcellularLocation>
        <location evidence="2">Cytoplasm</location>
        <location evidence="2">Cytoskeleton</location>
        <location evidence="2">Actin patch</location>
    </subcellularLocation>
    <subcellularLocation>
        <location evidence="1">Endosome membrane</location>
        <topology evidence="1">Peripheral membrane protein</topology>
        <orientation evidence="1">Cytoplasmic side</orientation>
    </subcellularLocation>
</comment>
<dbReference type="OMA" id="FMAQGED"/>
<dbReference type="Pfam" id="PF00018">
    <property type="entry name" value="SH3_1"/>
    <property type="match status" value="2"/>
</dbReference>
<dbReference type="CDD" id="cd11775">
    <property type="entry name" value="SH3_Sla1p_3"/>
    <property type="match status" value="1"/>
</dbReference>
<dbReference type="GO" id="GO:0010008">
    <property type="term" value="C:endosome membrane"/>
    <property type="evidence" value="ECO:0007669"/>
    <property type="project" value="UniProtKB-SubCell"/>
</dbReference>
<dbReference type="InterPro" id="IPR001452">
    <property type="entry name" value="SH3_domain"/>
</dbReference>
<name>D4AQI7_ARTBC</name>
<dbReference type="GO" id="GO:0005886">
    <property type="term" value="C:plasma membrane"/>
    <property type="evidence" value="ECO:0007669"/>
    <property type="project" value="UniProtKB-SubCell"/>
</dbReference>
<keyword evidence="23" id="KW-1185">Reference proteome</keyword>
<dbReference type="GO" id="GO:0030833">
    <property type="term" value="P:regulation of actin filament polymerization"/>
    <property type="evidence" value="ECO:0007669"/>
    <property type="project" value="TreeGrafter"/>
</dbReference>
<feature type="compositionally biased region" description="Basic and acidic residues" evidence="20">
    <location>
        <begin position="268"/>
        <end position="283"/>
    </location>
</feature>
<dbReference type="PANTHER" id="PTHR15735:SF19">
    <property type="entry name" value="ACTIN CYTOSKELETON-REGULATORY COMPLEX PROTEIN SLA1"/>
    <property type="match status" value="1"/>
</dbReference>
<proteinExistence type="inferred from homology"/>
<keyword evidence="9" id="KW-1003">Cell membrane</keyword>
<evidence type="ECO:0000256" key="15">
    <source>
        <dbReference type="ARBA" id="ARBA00023203"/>
    </source>
</evidence>
<feature type="compositionally biased region" description="Low complexity" evidence="20">
    <location>
        <begin position="133"/>
        <end position="142"/>
    </location>
</feature>
<evidence type="ECO:0000313" key="23">
    <source>
        <dbReference type="Proteomes" id="UP000008866"/>
    </source>
</evidence>
<dbReference type="GO" id="GO:0043130">
    <property type="term" value="F:ubiquitin binding"/>
    <property type="evidence" value="ECO:0007669"/>
    <property type="project" value="InterPro"/>
</dbReference>
<dbReference type="PRINTS" id="PR00452">
    <property type="entry name" value="SH3DOMAIN"/>
</dbReference>
<evidence type="ECO:0000256" key="14">
    <source>
        <dbReference type="ARBA" id="ARBA00023136"/>
    </source>
</evidence>
<keyword evidence="12" id="KW-0677">Repeat</keyword>
<feature type="compositionally biased region" description="Pro residues" evidence="20">
    <location>
        <begin position="868"/>
        <end position="877"/>
    </location>
</feature>
<dbReference type="Pfam" id="PF03983">
    <property type="entry name" value="SHD1"/>
    <property type="match status" value="1"/>
</dbReference>
<feature type="compositionally biased region" description="Basic and acidic residues" evidence="20">
    <location>
        <begin position="785"/>
        <end position="802"/>
    </location>
</feature>
<dbReference type="GO" id="GO:0030479">
    <property type="term" value="C:actin cortical patch"/>
    <property type="evidence" value="ECO:0007669"/>
    <property type="project" value="UniProtKB-SubCell"/>
</dbReference>
<feature type="compositionally biased region" description="Low complexity" evidence="20">
    <location>
        <begin position="178"/>
        <end position="189"/>
    </location>
</feature>
<dbReference type="GO" id="GO:0006897">
    <property type="term" value="P:endocytosis"/>
    <property type="evidence" value="ECO:0007669"/>
    <property type="project" value="UniProtKB-KW"/>
</dbReference>
<keyword evidence="11" id="KW-0254">Endocytosis</keyword>
<dbReference type="GO" id="GO:0042802">
    <property type="term" value="F:identical protein binding"/>
    <property type="evidence" value="ECO:0007669"/>
    <property type="project" value="InterPro"/>
</dbReference>
<dbReference type="eggNOG" id="ENOG502QQC3">
    <property type="taxonomic scope" value="Eukaryota"/>
</dbReference>
<evidence type="ECO:0000256" key="11">
    <source>
        <dbReference type="ARBA" id="ARBA00022583"/>
    </source>
</evidence>
<keyword evidence="15" id="KW-0009">Actin-binding</keyword>
<evidence type="ECO:0000256" key="18">
    <source>
        <dbReference type="ARBA" id="ARBA00030785"/>
    </source>
</evidence>
<feature type="region of interest" description="Disordered" evidence="20">
    <location>
        <begin position="514"/>
        <end position="581"/>
    </location>
</feature>
<dbReference type="InterPro" id="IPR035821">
    <property type="entry name" value="Sla1_SH3_3"/>
</dbReference>
<evidence type="ECO:0000256" key="7">
    <source>
        <dbReference type="ARBA" id="ARBA00020357"/>
    </source>
</evidence>
<protein>
    <recommendedName>
        <fullName evidence="7">Actin cytoskeleton-regulatory complex protein SLA1</fullName>
    </recommendedName>
    <alternativeName>
        <fullName evidence="5 6">High osmolarity signaling protein SHO1</fullName>
    </alternativeName>
    <alternativeName>
        <fullName evidence="17 18">Osmosensor SHO1</fullName>
    </alternativeName>
</protein>
<dbReference type="InterPro" id="IPR035800">
    <property type="entry name" value="Sla1_SH3_1"/>
</dbReference>
<evidence type="ECO:0000256" key="13">
    <source>
        <dbReference type="ARBA" id="ARBA00022753"/>
    </source>
</evidence>
<feature type="compositionally biased region" description="Acidic residues" evidence="20">
    <location>
        <begin position="152"/>
        <end position="166"/>
    </location>
</feature>
<accession>D4AQI7</accession>
<evidence type="ECO:0000256" key="16">
    <source>
        <dbReference type="ARBA" id="ARBA00023212"/>
    </source>
</evidence>
<dbReference type="InterPro" id="IPR056996">
    <property type="entry name" value="PH_SLA1"/>
</dbReference>
<dbReference type="SUPFAM" id="SSF50044">
    <property type="entry name" value="SH3-domain"/>
    <property type="match status" value="3"/>
</dbReference>
<feature type="compositionally biased region" description="Polar residues" evidence="20">
    <location>
        <begin position="961"/>
        <end position="974"/>
    </location>
</feature>
<keyword evidence="16" id="KW-0206">Cytoskeleton</keyword>
<dbReference type="GeneID" id="9521095"/>
<dbReference type="GO" id="GO:0005634">
    <property type="term" value="C:nucleus"/>
    <property type="evidence" value="ECO:0007669"/>
    <property type="project" value="TreeGrafter"/>
</dbReference>
<evidence type="ECO:0000256" key="6">
    <source>
        <dbReference type="ARBA" id="ARBA00017350"/>
    </source>
</evidence>
<dbReference type="CDD" id="cd11773">
    <property type="entry name" value="SH3_Sla1p_1"/>
    <property type="match status" value="1"/>
</dbReference>
<feature type="compositionally biased region" description="Low complexity" evidence="20">
    <location>
        <begin position="878"/>
        <end position="892"/>
    </location>
</feature>
<dbReference type="InterPro" id="IPR013761">
    <property type="entry name" value="SAM/pointed_sf"/>
</dbReference>
<comment type="caution">
    <text evidence="22">The sequence shown here is derived from an EMBL/GenBank/DDBJ whole genome shotgun (WGS) entry which is preliminary data.</text>
</comment>
<dbReference type="Gene3D" id="2.30.30.40">
    <property type="entry name" value="SH3 Domains"/>
    <property type="match status" value="3"/>
</dbReference>
<keyword evidence="8 19" id="KW-0728">SH3 domain</keyword>
<dbReference type="Gene3D" id="1.10.150.50">
    <property type="entry name" value="Transcription Factor, Ets-1"/>
    <property type="match status" value="1"/>
</dbReference>
<evidence type="ECO:0000313" key="22">
    <source>
        <dbReference type="EMBL" id="EFE34731.1"/>
    </source>
</evidence>
<evidence type="ECO:0000256" key="5">
    <source>
        <dbReference type="ARBA" id="ARBA00016255"/>
    </source>
</evidence>
<sequence length="1251" mass="135755">MGFEGVYTAVYDYTPQGENELAFAEGDLLYILDKSSDDGWWKAKKKTAEFESEEPVGLIPHNYVEEAQPIQRAKSIYDYTRQTDEEVSFADDVDILIFDTSDPDWTLVQVNTEYGFAPSNYIQVIGDIEAPGADAAASPAVEAQEETRYAEPEPETQLEPEPEPEQEAPPAPQVAKSPAGPAAALAGILHTQQPGESRSIPALPSREPQAAAPTVEPAHEDHEDEAPAPALPRRPQSQEESPREHLPSPKEYRRPPSPRAHLHTSTDYSRDRSRGRSPHDSLKAESTGVQPSPPYSRLALRDDIYPRHTSTSPSGYHIYNISEMISIMGKRKKMPTTLGINVAAGTIFISPEKSEDGPHQEWTAEKLKHYSIEGKHVFVDLVRPSKNIDFHAGAKDTAQEIVAALGEISGGYRAEGLREVIAAGTSGAKKKGIILYDFVAQGEDEVSVCVDDQVVILDDSRSEEWWMIRRLKNGREGVVPSSYIEITGVVDSGLSGVTAGMSSVEQNRLEEARLAKQATRSSKRQDSDGTGSIEVGPGVKLPRRRSSLGRIDGNQQSQRQRRESKSSKSKPNPAKTRKWTDRSGTFTVVAEFIGLADGKMHLHKQNGVKIAVPVSKMSIEDLEYVEKVTGESLDEDKPLSDIRRRSQMGNERHKVVGASIKKEPEYDWFDFFLRAGVGPHQCERYASNFTKDSMDESVIPDITSDVLRTLGLKEGDIIRVMKYVDEKYKRKAKGGRNVTFADGEEEPASGGLFSGPGGALRNNTRKGRPAPAAQASDVVDPKAFAPKDKSAPADGKDKEKDGPAGFEDDAWEVKTPSKPAASTAPSSAPTTAASQPALTGAMADLSLLQTPLEPTKTAPAPTTKPAEPAIPQPPATQAPPAAQPQKPGANPQFFTQLGQPQMQAIAPQMTGYVQPQLQPQQTAMPPRQRPQPPATAVGQGFLTPPPPPRPLSAPNNPPNGFVTQPLQPQLTGIPSTAPHIAPPGHSLAELNQQRFQQQQLVSQPTGFPSQVPAMTGQFGPQMPQQQPFMSSPQQFMGGQQQPFQTTSPVQQQTFPALAPQPTGFPQFGQQQQPPLPTGSINSVLPPPLQPQRTGANGFGVPPTSFTPSPPPIPQQPAAAPLLPQKTGPAPPVRFGVHKDTPKKIMPQPTGKANLAQATSVSLINNFSIPGLARTHSYIFCSKRVAQLPFGSIPLRNLRLFICFQTPRPSSSLLEASPYLSDLTFLVPIVCFNMILSSVSQAFCMIQLNHAN</sequence>
<keyword evidence="13" id="KW-0967">Endosome</keyword>
<dbReference type="STRING" id="663331.D4AQI7"/>
<feature type="domain" description="SH3" evidence="21">
    <location>
        <begin position="2"/>
        <end position="69"/>
    </location>
</feature>
<evidence type="ECO:0000256" key="12">
    <source>
        <dbReference type="ARBA" id="ARBA00022737"/>
    </source>
</evidence>
<dbReference type="Pfam" id="PF24081">
    <property type="entry name" value="PH_SLA1"/>
    <property type="match status" value="1"/>
</dbReference>
<dbReference type="InterPro" id="IPR007131">
    <property type="entry name" value="SHD1"/>
</dbReference>
<organism evidence="22 23">
    <name type="scientific">Arthroderma benhamiae (strain ATCC MYA-4681 / CBS 112371)</name>
    <name type="common">Trichophyton mentagrophytes</name>
    <dbReference type="NCBI Taxonomy" id="663331"/>
    <lineage>
        <taxon>Eukaryota</taxon>
        <taxon>Fungi</taxon>
        <taxon>Dikarya</taxon>
        <taxon>Ascomycota</taxon>
        <taxon>Pezizomycotina</taxon>
        <taxon>Eurotiomycetes</taxon>
        <taxon>Eurotiomycetidae</taxon>
        <taxon>Onygenales</taxon>
        <taxon>Arthrodermataceae</taxon>
        <taxon>Trichophyton</taxon>
    </lineage>
</organism>
<comment type="similarity">
    <text evidence="4">Belongs to the SLA1 family.</text>
</comment>
<dbReference type="SMART" id="SM00326">
    <property type="entry name" value="SH3"/>
    <property type="match status" value="3"/>
</dbReference>
<dbReference type="GO" id="GO:0003779">
    <property type="term" value="F:actin binding"/>
    <property type="evidence" value="ECO:0007669"/>
    <property type="project" value="UniProtKB-KW"/>
</dbReference>
<evidence type="ECO:0000256" key="10">
    <source>
        <dbReference type="ARBA" id="ARBA00022490"/>
    </source>
</evidence>
<feature type="compositionally biased region" description="Polar residues" evidence="20">
    <location>
        <begin position="893"/>
        <end position="902"/>
    </location>
</feature>
<gene>
    <name evidence="22" type="ORF">ARB_06494</name>
</gene>
<dbReference type="GO" id="GO:0000147">
    <property type="term" value="P:actin cortical patch assembly"/>
    <property type="evidence" value="ECO:0007669"/>
    <property type="project" value="TreeGrafter"/>
</dbReference>
<dbReference type="Gene3D" id="2.30.30.700">
    <property type="entry name" value="SLA1 homology domain 1"/>
    <property type="match status" value="1"/>
</dbReference>
<evidence type="ECO:0000259" key="21">
    <source>
        <dbReference type="PROSITE" id="PS50002"/>
    </source>
</evidence>
<evidence type="ECO:0000256" key="2">
    <source>
        <dbReference type="ARBA" id="ARBA00004134"/>
    </source>
</evidence>
<evidence type="ECO:0000256" key="3">
    <source>
        <dbReference type="ARBA" id="ARBA00004413"/>
    </source>
</evidence>
<dbReference type="PANTHER" id="PTHR15735">
    <property type="entry name" value="FCH AND DOUBLE SH3 DOMAINS PROTEIN"/>
    <property type="match status" value="1"/>
</dbReference>
<dbReference type="PROSITE" id="PS50002">
    <property type="entry name" value="SH3"/>
    <property type="match status" value="2"/>
</dbReference>
<dbReference type="EMBL" id="ABSU01000005">
    <property type="protein sequence ID" value="EFE34731.1"/>
    <property type="molecule type" value="Genomic_DNA"/>
</dbReference>
<feature type="domain" description="SH3" evidence="21">
    <location>
        <begin position="427"/>
        <end position="489"/>
    </location>
</feature>
<feature type="compositionally biased region" description="Low complexity" evidence="20">
    <location>
        <begin position="850"/>
        <end position="867"/>
    </location>
</feature>
<feature type="compositionally biased region" description="Low complexity" evidence="20">
    <location>
        <begin position="816"/>
        <end position="839"/>
    </location>
</feature>
<keyword evidence="14" id="KW-0472">Membrane</keyword>
<dbReference type="AlphaFoldDB" id="D4AQI7"/>
<feature type="region of interest" description="Disordered" evidence="20">
    <location>
        <begin position="133"/>
        <end position="297"/>
    </location>
</feature>
<feature type="compositionally biased region" description="Pro residues" evidence="20">
    <location>
        <begin position="943"/>
        <end position="957"/>
    </location>
</feature>
<dbReference type="InterPro" id="IPR036028">
    <property type="entry name" value="SH3-like_dom_sf"/>
</dbReference>
<evidence type="ECO:0000256" key="17">
    <source>
        <dbReference type="ARBA" id="ARBA00029697"/>
    </source>
</evidence>
<dbReference type="KEGG" id="abe:ARB_06494"/>
<evidence type="ECO:0000256" key="20">
    <source>
        <dbReference type="SAM" id="MobiDB-lite"/>
    </source>
</evidence>
<dbReference type="GO" id="GO:0030674">
    <property type="term" value="F:protein-macromolecule adaptor activity"/>
    <property type="evidence" value="ECO:0007669"/>
    <property type="project" value="InterPro"/>
</dbReference>
<dbReference type="RefSeq" id="XP_003015371.1">
    <property type="nucleotide sequence ID" value="XM_003015325.1"/>
</dbReference>
<evidence type="ECO:0000256" key="4">
    <source>
        <dbReference type="ARBA" id="ARBA00007948"/>
    </source>
</evidence>
<feature type="compositionally biased region" description="Low complexity" evidence="20">
    <location>
        <begin position="992"/>
        <end position="1003"/>
    </location>
</feature>
<dbReference type="HOGENOM" id="CLU_003674_0_0_1"/>
<keyword evidence="10" id="KW-0963">Cytoplasm</keyword>
<evidence type="ECO:0000256" key="1">
    <source>
        <dbReference type="ARBA" id="ARBA00004125"/>
    </source>
</evidence>
<reference evidence="23" key="1">
    <citation type="journal article" date="2011" name="Genome Biol.">
        <title>Comparative and functional genomics provide insights into the pathogenicity of dermatophytic fungi.</title>
        <authorList>
            <person name="Burmester A."/>
            <person name="Shelest E."/>
            <person name="Gloeckner G."/>
            <person name="Heddergott C."/>
            <person name="Schindler S."/>
            <person name="Staib P."/>
            <person name="Heidel A."/>
            <person name="Felder M."/>
            <person name="Petzold A."/>
            <person name="Szafranski K."/>
            <person name="Feuermann M."/>
            <person name="Pedruzzi I."/>
            <person name="Priebe S."/>
            <person name="Groth M."/>
            <person name="Winkler R."/>
            <person name="Li W."/>
            <person name="Kniemeyer O."/>
            <person name="Schroeckh V."/>
            <person name="Hertweck C."/>
            <person name="Hube B."/>
            <person name="White T.C."/>
            <person name="Platzer M."/>
            <person name="Guthke R."/>
            <person name="Heitman J."/>
            <person name="Woestemeyer J."/>
            <person name="Zipfel P.F."/>
            <person name="Monod M."/>
            <person name="Brakhage A.A."/>
        </authorList>
    </citation>
    <scope>NUCLEOTIDE SEQUENCE [LARGE SCALE GENOMIC DNA]</scope>
    <source>
        <strain evidence="23">ATCC MYA-4681 / CBS 112371</strain>
    </source>
</reference>
<dbReference type="Proteomes" id="UP000008866">
    <property type="component" value="Unassembled WGS sequence"/>
</dbReference>
<evidence type="ECO:0000256" key="9">
    <source>
        <dbReference type="ARBA" id="ARBA00022475"/>
    </source>
</evidence>
<evidence type="ECO:0000256" key="19">
    <source>
        <dbReference type="PROSITE-ProRule" id="PRU00192"/>
    </source>
</evidence>
<feature type="compositionally biased region" description="Basic and acidic residues" evidence="20">
    <location>
        <begin position="236"/>
        <end position="254"/>
    </location>
</feature>
<feature type="compositionally biased region" description="Low complexity" evidence="20">
    <location>
        <begin position="1016"/>
        <end position="1043"/>
    </location>
</feature>
<feature type="region of interest" description="Disordered" evidence="20">
    <location>
        <begin position="740"/>
        <end position="1043"/>
    </location>
</feature>
<evidence type="ECO:0000256" key="8">
    <source>
        <dbReference type="ARBA" id="ARBA00022443"/>
    </source>
</evidence>